<dbReference type="PANTHER" id="PTHR12601:SF6">
    <property type="entry name" value="CLUSTERED MITOCHONDRIA PROTEIN HOMOLOG"/>
    <property type="match status" value="1"/>
</dbReference>
<keyword evidence="4" id="KW-1185">Reference proteome</keyword>
<feature type="domain" description="Clu" evidence="2">
    <location>
        <begin position="69"/>
        <end position="383"/>
    </location>
</feature>
<feature type="compositionally biased region" description="Basic and acidic residues" evidence="1">
    <location>
        <begin position="571"/>
        <end position="588"/>
    </location>
</feature>
<dbReference type="InterPro" id="IPR033646">
    <property type="entry name" value="CLU-central"/>
</dbReference>
<gene>
    <name evidence="3" type="ORF">BSAL_44610</name>
</gene>
<dbReference type="VEuPathDB" id="TriTrypDB:BSAL_44610"/>
<dbReference type="EMBL" id="CYKH01002191">
    <property type="protein sequence ID" value="CUG93748.1"/>
    <property type="molecule type" value="Genomic_DNA"/>
</dbReference>
<evidence type="ECO:0000313" key="4">
    <source>
        <dbReference type="Proteomes" id="UP000051952"/>
    </source>
</evidence>
<dbReference type="Pfam" id="PF12807">
    <property type="entry name" value="eIF3_p135"/>
    <property type="match status" value="1"/>
</dbReference>
<dbReference type="PANTHER" id="PTHR12601">
    <property type="entry name" value="EUKARYOTIC TRANSLATION INITIATION FACTOR 3 SUBUNIT EIF-3"/>
    <property type="match status" value="1"/>
</dbReference>
<dbReference type="OrthoDB" id="1414216at2759"/>
<evidence type="ECO:0000256" key="1">
    <source>
        <dbReference type="SAM" id="MobiDB-lite"/>
    </source>
</evidence>
<protein>
    <submittedName>
        <fullName evidence="3">Translation initiation factor Elf3 subunit 135, putative</fullName>
    </submittedName>
</protein>
<reference evidence="4" key="1">
    <citation type="submission" date="2015-09" db="EMBL/GenBank/DDBJ databases">
        <authorList>
            <consortium name="Pathogen Informatics"/>
        </authorList>
    </citation>
    <scope>NUCLEOTIDE SEQUENCE [LARGE SCALE GENOMIC DNA]</scope>
    <source>
        <strain evidence="4">Lake Konstanz</strain>
    </source>
</reference>
<dbReference type="GO" id="GO:0003729">
    <property type="term" value="F:mRNA binding"/>
    <property type="evidence" value="ECO:0007669"/>
    <property type="project" value="TreeGrafter"/>
</dbReference>
<dbReference type="InterPro" id="IPR025697">
    <property type="entry name" value="CLU_dom"/>
</dbReference>
<dbReference type="GO" id="GO:0003743">
    <property type="term" value="F:translation initiation factor activity"/>
    <property type="evidence" value="ECO:0007669"/>
    <property type="project" value="UniProtKB-KW"/>
</dbReference>
<dbReference type="InterPro" id="IPR027523">
    <property type="entry name" value="CLU_prot"/>
</dbReference>
<dbReference type="GO" id="GO:0048312">
    <property type="term" value="P:intracellular distribution of mitochondria"/>
    <property type="evidence" value="ECO:0007669"/>
    <property type="project" value="TreeGrafter"/>
</dbReference>
<organism evidence="3 4">
    <name type="scientific">Bodo saltans</name>
    <name type="common">Flagellated protozoan</name>
    <dbReference type="NCBI Taxonomy" id="75058"/>
    <lineage>
        <taxon>Eukaryota</taxon>
        <taxon>Discoba</taxon>
        <taxon>Euglenozoa</taxon>
        <taxon>Kinetoplastea</taxon>
        <taxon>Metakinetoplastina</taxon>
        <taxon>Eubodonida</taxon>
        <taxon>Bodonidae</taxon>
        <taxon>Bodo</taxon>
    </lineage>
</organism>
<dbReference type="PROSITE" id="PS51823">
    <property type="entry name" value="CLU"/>
    <property type="match status" value="1"/>
</dbReference>
<sequence>MQGKNVSASAKKSEKLFDIFEPPSDTAPSVLIDELEFPPKLFAVCSSTSLKAAASEILAPLPDGYHIVKDRGPTAIDAPLARRQPRDLDPVETLRINDHYTPPVEGFPYPVAERTAYLSQWTVKYQKACGAPADKRQGELQQFFLAFSKEVATIAPFLVRKSALPDLSTTDSSPVGSSYSSSAPFVQLGPRCRLGELGPRPVLPDSTISPRDDKILESSPKSVVFIYNGIRYEILNHRNNVSLCGSHEFACKFGAHRFRAASCVTNCGEAFIQQPPMALVEYWGYLVYASGTLPLSTRAPVVYGSRHNGQSESDALARLDDQAVAAMRNIANTINIKGHWCGTGSLHRQFLYSNGDLYILRGIDNRLYIAGGQERLLPPCTTNNRIFPNGYLYRRIRPELLKHSKKSKTSKMPISSDVFSNFGHIRCDEYDREAALLTEVLKQQIITDATNRILGLLAGVPSVTEGFRKIEDMGGLSSLLHRCGVNVRFLGEISTRLSNRYFRLRAQQVSADGPEMMLPISILLTLLRAEMIGRSMKVMIRRLLRNRTVARVANFVSGALRFQAVSSMMTEEEKKEKEKGDTSAEGEKKKRPKATIVNVDADGKVIQAPDEEADEEADTFEAEEDYFNCFERSVWPIIEAKFGSGEGCTIVRFNPNQICVNAQVPYRHTEAVTFLMDYLMRSTGIRFAKKRQRRLLEGEEEEVLTAADVADEIVSGVQRGNEPAEIAMLEPLPVITMQVMPPLRYANGEALHMIGVARSTVRTASLAAELGYLLPTHRRNQLFMSIVDLCTMYCLDSNLLEDQDVKRWMAFRKDAVTKVVFRRDALLKRRELEGTSDGAPMDMEDRTSPTDPSVHPPVEEAEEEAHEKRAEDFFVEEGVIAFPLLSGKAVIKGVVQVTITRELLQSTFGVTHGDILRVKRTSKEGFDVCVVIGMNKYLYVTDLIQQPNSASSAGAVAPVVEGSPSTTDEGESDSLPVQFARALLVESKEALFGPTLDAQFVVAGRKGFLRYYDPTELGIEKKVSKHARKLRAVFSSKDDGFVSSDEEPEERRRLIGTDDRGDACYFFGPGWSVVEYNTSSSVMDSFLVGIRSGHRVILTSTGATYRVIGVREKSLWVCQERVDALPTILKTSDAPFVTLLHLLDRVSYDEQPLRFHGRYFQRSLASLNKFTLFYGQKILLRKGQLAGVVGIVLGTELDVVHLLNITSKTVVAIPGRTREEIFDALEPQLLGCVLDLSVFEPIDLTTYECRTTTMVDISVDIRAERLLRRFGVVQGSLVEILLGPFALQRCRVLGASGGRLWVTLALSGTKPKLGSNALPLKEGEFRVLSDAPIAVRSKPNRRLALTAEDRDRRQEELRLDEPMDAFTFLCATGIPVAFDRHSDVCGVFNLFHGQVVLVAKDVFAKWEPMTVLGVFQGEMWVVPDGNAAAVPLDGFSGTELLQNYSIIEVRGHTTVRPFHDYLHLDGFEIVPFTVHSKVTREAVMIHVLEDTGEIIGLDKNEGPIQHAFTTFPLKFGDRIEREIQDPSTMLLSASASAIWKRRKVFEYLIVMGVHDGIVYGQKEGDSGVTPIPKLDAFTSRVVESQDVIPLSQSTIEHLQRDLRMRKKKSTDADMEHRKVALLDAARLEDPLPFPPTNLPKVEDEELVQKCIPQILDFTFHAFCERFGGQSIPHAQQRLVIHWMLSWFGLTLKFTDTKRDGLLKLCAIESVVLKRPLTFPTLMDYDMFRVRREAERRHAETSWPLPHQQLIELKNEAFTYCIPRVVDSQVVNRKLRLMPTFEEYTQRGEVLPAAALPFSETQRQLASKELLVMEPQPTIDKDVLYKNSRALIDNQRRRKESKVVIEAPPDPTPTRKSKQKREVVQEEPVNVEETLLAEIIQLAWETGLQQLRRWVEQRLAPAEDVAAVTSVRAKPQDASKVYRYKTSEGGSIFLDTTTSVCADVFQMQRGDVFRYSSGDMEGVHVVILGVWEGALWRYEERMSSRDIIMDEQARPFLGKTGDEARPFLGKTGDEIRSYHPLVHVGSKEPRTCDPFYFPRLEGALVKFDIEESSCAPFRVFHGQRFVMKAEPYLVPSLPKCRHGPVVTAIGVYGQNFFFAAVPSPRKS</sequence>
<proteinExistence type="predicted"/>
<dbReference type="GO" id="GO:0005737">
    <property type="term" value="C:cytoplasm"/>
    <property type="evidence" value="ECO:0007669"/>
    <property type="project" value="TreeGrafter"/>
</dbReference>
<evidence type="ECO:0000259" key="2">
    <source>
        <dbReference type="PROSITE" id="PS51823"/>
    </source>
</evidence>
<feature type="region of interest" description="Disordered" evidence="1">
    <location>
        <begin position="570"/>
        <end position="593"/>
    </location>
</feature>
<dbReference type="Pfam" id="PF13236">
    <property type="entry name" value="CLU"/>
    <property type="match status" value="1"/>
</dbReference>
<evidence type="ECO:0000313" key="3">
    <source>
        <dbReference type="EMBL" id="CUG93748.1"/>
    </source>
</evidence>
<name>A0A0S4JU47_BODSA</name>
<accession>A0A0S4JU47</accession>
<keyword evidence="3" id="KW-0648">Protein biosynthesis</keyword>
<feature type="region of interest" description="Disordered" evidence="1">
    <location>
        <begin position="832"/>
        <end position="867"/>
    </location>
</feature>
<keyword evidence="3" id="KW-0396">Initiation factor</keyword>
<dbReference type="Proteomes" id="UP000051952">
    <property type="component" value="Unassembled WGS sequence"/>
</dbReference>